<dbReference type="Proteomes" id="UP000623067">
    <property type="component" value="Unassembled WGS sequence"/>
</dbReference>
<keyword evidence="2" id="KW-0732">Signal</keyword>
<dbReference type="RefSeq" id="WP_188656984.1">
    <property type="nucleotide sequence ID" value="NZ_BMIH01000001.1"/>
</dbReference>
<sequence length="88" mass="9201">MFASTKIIASVAVASLFAGTAMAAAPDTASAAASAPAATGKTSRADNPDQRYCVVNDVTGSRLAHRECRALSDWQAQGIDPRLLPRRR</sequence>
<dbReference type="AlphaFoldDB" id="A0A916SU09"/>
<name>A0A916SU09_9SPHN</name>
<keyword evidence="4" id="KW-1185">Reference proteome</keyword>
<accession>A0A916SU09</accession>
<feature type="chain" id="PRO_5037319203" evidence="2">
    <location>
        <begin position="24"/>
        <end position="88"/>
    </location>
</feature>
<comment type="caution">
    <text evidence="3">The sequence shown here is derived from an EMBL/GenBank/DDBJ whole genome shotgun (WGS) entry which is preliminary data.</text>
</comment>
<reference evidence="3" key="1">
    <citation type="journal article" date="2014" name="Int. J. Syst. Evol. Microbiol.">
        <title>Complete genome sequence of Corynebacterium casei LMG S-19264T (=DSM 44701T), isolated from a smear-ripened cheese.</title>
        <authorList>
            <consortium name="US DOE Joint Genome Institute (JGI-PGF)"/>
            <person name="Walter F."/>
            <person name="Albersmeier A."/>
            <person name="Kalinowski J."/>
            <person name="Ruckert C."/>
        </authorList>
    </citation>
    <scope>NUCLEOTIDE SEQUENCE</scope>
    <source>
        <strain evidence="3">CGMCC 1.15330</strain>
    </source>
</reference>
<evidence type="ECO:0000256" key="1">
    <source>
        <dbReference type="SAM" id="MobiDB-lite"/>
    </source>
</evidence>
<feature type="region of interest" description="Disordered" evidence="1">
    <location>
        <begin position="28"/>
        <end position="48"/>
    </location>
</feature>
<dbReference type="EMBL" id="BMIH01000001">
    <property type="protein sequence ID" value="GGB17631.1"/>
    <property type="molecule type" value="Genomic_DNA"/>
</dbReference>
<organism evidence="3 4">
    <name type="scientific">Sphingomonas metalli</name>
    <dbReference type="NCBI Taxonomy" id="1779358"/>
    <lineage>
        <taxon>Bacteria</taxon>
        <taxon>Pseudomonadati</taxon>
        <taxon>Pseudomonadota</taxon>
        <taxon>Alphaproteobacteria</taxon>
        <taxon>Sphingomonadales</taxon>
        <taxon>Sphingomonadaceae</taxon>
        <taxon>Sphingomonas</taxon>
    </lineage>
</organism>
<reference evidence="3" key="2">
    <citation type="submission" date="2020-09" db="EMBL/GenBank/DDBJ databases">
        <authorList>
            <person name="Sun Q."/>
            <person name="Zhou Y."/>
        </authorList>
    </citation>
    <scope>NUCLEOTIDE SEQUENCE</scope>
    <source>
        <strain evidence="3">CGMCC 1.15330</strain>
    </source>
</reference>
<evidence type="ECO:0000313" key="4">
    <source>
        <dbReference type="Proteomes" id="UP000623067"/>
    </source>
</evidence>
<gene>
    <name evidence="3" type="ORF">GCM10011380_03940</name>
</gene>
<feature type="compositionally biased region" description="Low complexity" evidence="1">
    <location>
        <begin position="28"/>
        <end position="40"/>
    </location>
</feature>
<feature type="signal peptide" evidence="2">
    <location>
        <begin position="1"/>
        <end position="23"/>
    </location>
</feature>
<proteinExistence type="predicted"/>
<evidence type="ECO:0000313" key="3">
    <source>
        <dbReference type="EMBL" id="GGB17631.1"/>
    </source>
</evidence>
<protein>
    <submittedName>
        <fullName evidence="3">Uncharacterized protein</fullName>
    </submittedName>
</protein>
<evidence type="ECO:0000256" key="2">
    <source>
        <dbReference type="SAM" id="SignalP"/>
    </source>
</evidence>